<dbReference type="PROSITE" id="PS00211">
    <property type="entry name" value="ABC_TRANSPORTER_1"/>
    <property type="match status" value="1"/>
</dbReference>
<evidence type="ECO:0000259" key="4">
    <source>
        <dbReference type="PROSITE" id="PS50893"/>
    </source>
</evidence>
<dbReference type="InterPro" id="IPR003593">
    <property type="entry name" value="AAA+_ATPase"/>
</dbReference>
<feature type="domain" description="ABC transporter" evidence="4">
    <location>
        <begin position="8"/>
        <end position="235"/>
    </location>
</feature>
<keyword evidence="1" id="KW-0813">Transport</keyword>
<dbReference type="PANTHER" id="PTHR42939">
    <property type="entry name" value="ABC TRANSPORTER ATP-BINDING PROTEIN ALBC-RELATED"/>
    <property type="match status" value="1"/>
</dbReference>
<keyword evidence="3 5" id="KW-0067">ATP-binding</keyword>
<keyword evidence="5" id="KW-0378">Hydrolase</keyword>
<dbReference type="Pfam" id="PF00005">
    <property type="entry name" value="ABC_tran"/>
    <property type="match status" value="1"/>
</dbReference>
<dbReference type="AlphaFoldDB" id="A0A383RLA2"/>
<dbReference type="EC" id="3.6.3.-" evidence="5"/>
<sequence length="241" mass="26892">MPKMKGEIRMVVLDARIQSAGYEKGESKIHNIEFQVEAGQLVGLIGPNGAGKSTTIKSVLGIMRDVAGSVRIGDGNGTYAYVPEQPVLYDSMTLWEHLELAASAYDLPQEQFVEQADYLLTEFQMTEVKHHFPTSFSKGMQQKLMLIIAFMLKPSLYIVDEPFIGLDPRATRKFLRMLEEERKRGAGVLMSTHVLDTAERVCDSFILLHQGSVVARGTFDEVRQISGLPDGTLFDCFEVLT</sequence>
<dbReference type="GO" id="GO:0005524">
    <property type="term" value="F:ATP binding"/>
    <property type="evidence" value="ECO:0007669"/>
    <property type="project" value="UniProtKB-KW"/>
</dbReference>
<reference evidence="6" key="1">
    <citation type="submission" date="2018-08" db="EMBL/GenBank/DDBJ databases">
        <authorList>
            <person name="Chevrot R."/>
        </authorList>
    </citation>
    <scope>NUCLEOTIDE SEQUENCE [LARGE SCALE GENOMIC DNA]</scope>
</reference>
<dbReference type="Proteomes" id="UP000304148">
    <property type="component" value="Chromosome"/>
</dbReference>
<dbReference type="CDD" id="cd03230">
    <property type="entry name" value="ABC_DR_subfamily_A"/>
    <property type="match status" value="1"/>
</dbReference>
<dbReference type="InterPro" id="IPR017871">
    <property type="entry name" value="ABC_transporter-like_CS"/>
</dbReference>
<accession>A0A383RLA2</accession>
<gene>
    <name evidence="5" type="primary">ythP</name>
    <name evidence="5" type="ORF">PBLR_15881</name>
</gene>
<dbReference type="PANTHER" id="PTHR42939:SF2">
    <property type="entry name" value="ABC-TYPE TRANSPORTER ATP-BINDING PROTEIN ECSA"/>
    <property type="match status" value="1"/>
</dbReference>
<dbReference type="GO" id="GO:0016887">
    <property type="term" value="F:ATP hydrolysis activity"/>
    <property type="evidence" value="ECO:0007669"/>
    <property type="project" value="InterPro"/>
</dbReference>
<dbReference type="InterPro" id="IPR051782">
    <property type="entry name" value="ABC_Transporter_VariousFunc"/>
</dbReference>
<dbReference type="SMART" id="SM00382">
    <property type="entry name" value="AAA"/>
    <property type="match status" value="1"/>
</dbReference>
<dbReference type="EMBL" id="LS992241">
    <property type="protein sequence ID" value="SYX87451.1"/>
    <property type="molecule type" value="Genomic_DNA"/>
</dbReference>
<dbReference type="SUPFAM" id="SSF52540">
    <property type="entry name" value="P-loop containing nucleoside triphosphate hydrolases"/>
    <property type="match status" value="1"/>
</dbReference>
<dbReference type="InterPro" id="IPR003439">
    <property type="entry name" value="ABC_transporter-like_ATP-bd"/>
</dbReference>
<protein>
    <submittedName>
        <fullName evidence="5">Putative ABC transporter (ATP-binding protein)</fullName>
        <ecNumber evidence="5">3.6.3.-</ecNumber>
    </submittedName>
</protein>
<organism evidence="5 6">
    <name type="scientific">Paenibacillus alvei</name>
    <name type="common">Bacillus alvei</name>
    <dbReference type="NCBI Taxonomy" id="44250"/>
    <lineage>
        <taxon>Bacteria</taxon>
        <taxon>Bacillati</taxon>
        <taxon>Bacillota</taxon>
        <taxon>Bacilli</taxon>
        <taxon>Bacillales</taxon>
        <taxon>Paenibacillaceae</taxon>
        <taxon>Paenibacillus</taxon>
    </lineage>
</organism>
<keyword evidence="2" id="KW-0547">Nucleotide-binding</keyword>
<dbReference type="PROSITE" id="PS50893">
    <property type="entry name" value="ABC_TRANSPORTER_2"/>
    <property type="match status" value="1"/>
</dbReference>
<evidence type="ECO:0000313" key="5">
    <source>
        <dbReference type="EMBL" id="SYX87451.1"/>
    </source>
</evidence>
<evidence type="ECO:0000256" key="1">
    <source>
        <dbReference type="ARBA" id="ARBA00022448"/>
    </source>
</evidence>
<evidence type="ECO:0000313" key="6">
    <source>
        <dbReference type="Proteomes" id="UP000304148"/>
    </source>
</evidence>
<evidence type="ECO:0000256" key="3">
    <source>
        <dbReference type="ARBA" id="ARBA00022840"/>
    </source>
</evidence>
<evidence type="ECO:0000256" key="2">
    <source>
        <dbReference type="ARBA" id="ARBA00022741"/>
    </source>
</evidence>
<name>A0A383RLA2_PAEAL</name>
<dbReference type="Gene3D" id="3.40.50.300">
    <property type="entry name" value="P-loop containing nucleotide triphosphate hydrolases"/>
    <property type="match status" value="1"/>
</dbReference>
<dbReference type="InterPro" id="IPR027417">
    <property type="entry name" value="P-loop_NTPase"/>
</dbReference>
<proteinExistence type="predicted"/>